<sequence length="190" mass="22573">MTEVKKELTKDLLALSFKELIMKMPFEKITVKMITDGADVIRPTFYKHFQDKYEIIEYILEKEIKDKIQVLIENDMEDDLLRLLFTCLSKDKEFYKRLYLIEGPNSFDHLMFQFIYDTLLTLLNKYPLKSPAKLQILSRETIARFYTFGLADSVKYAIMHDITYTPEEIAAAYDYLIHNSAFDLMEHPRI</sequence>
<dbReference type="GO" id="GO:0003677">
    <property type="term" value="F:DNA binding"/>
    <property type="evidence" value="ECO:0007669"/>
    <property type="project" value="UniProtKB-UniRule"/>
</dbReference>
<keyword evidence="1 2" id="KW-0238">DNA-binding</keyword>
<dbReference type="InterPro" id="IPR001647">
    <property type="entry name" value="HTH_TetR"/>
</dbReference>
<dbReference type="Pfam" id="PF14278">
    <property type="entry name" value="TetR_C_8"/>
    <property type="match status" value="1"/>
</dbReference>
<feature type="DNA-binding region" description="H-T-H motif" evidence="2">
    <location>
        <begin position="30"/>
        <end position="49"/>
    </location>
</feature>
<dbReference type="EMBL" id="CZBX01000002">
    <property type="protein sequence ID" value="CUQ82450.1"/>
    <property type="molecule type" value="Genomic_DNA"/>
</dbReference>
<evidence type="ECO:0000256" key="2">
    <source>
        <dbReference type="PROSITE-ProRule" id="PRU00335"/>
    </source>
</evidence>
<dbReference type="OrthoDB" id="9810250at2"/>
<proteinExistence type="predicted"/>
<dbReference type="Gene3D" id="1.10.357.10">
    <property type="entry name" value="Tetracycline Repressor, domain 2"/>
    <property type="match status" value="1"/>
</dbReference>
<reference evidence="4 5" key="1">
    <citation type="submission" date="2015-09" db="EMBL/GenBank/DDBJ databases">
        <authorList>
            <consortium name="Pathogen Informatics"/>
        </authorList>
    </citation>
    <scope>NUCLEOTIDE SEQUENCE [LARGE SCALE GENOMIC DNA]</scope>
    <source>
        <strain evidence="4 5">2789STDY5834889</strain>
    </source>
</reference>
<dbReference type="Proteomes" id="UP000078383">
    <property type="component" value="Unassembled WGS sequence"/>
</dbReference>
<dbReference type="InterPro" id="IPR009057">
    <property type="entry name" value="Homeodomain-like_sf"/>
</dbReference>
<dbReference type="AlphaFoldDB" id="A0A174ZH29"/>
<evidence type="ECO:0000313" key="4">
    <source>
        <dbReference type="EMBL" id="CUQ82450.1"/>
    </source>
</evidence>
<name>A0A174ZH29_9FIRM</name>
<accession>A0A174ZH29</accession>
<dbReference type="GO" id="GO:0016301">
    <property type="term" value="F:kinase activity"/>
    <property type="evidence" value="ECO:0007669"/>
    <property type="project" value="UniProtKB-KW"/>
</dbReference>
<dbReference type="PANTHER" id="PTHR43479:SF7">
    <property type="entry name" value="TETR-FAMILY TRANSCRIPTIONAL REGULATOR"/>
    <property type="match status" value="1"/>
</dbReference>
<protein>
    <submittedName>
        <fullName evidence="4">Probable dihydroxyacetone kinase regulator</fullName>
    </submittedName>
</protein>
<dbReference type="PANTHER" id="PTHR43479">
    <property type="entry name" value="ACREF/ENVCD OPERON REPRESSOR-RELATED"/>
    <property type="match status" value="1"/>
</dbReference>
<dbReference type="RefSeq" id="WP_055170931.1">
    <property type="nucleotide sequence ID" value="NZ_CZBX01000002.1"/>
</dbReference>
<evidence type="ECO:0000313" key="5">
    <source>
        <dbReference type="Proteomes" id="UP000078383"/>
    </source>
</evidence>
<feature type="domain" description="HTH tetR-type" evidence="3">
    <location>
        <begin position="7"/>
        <end position="67"/>
    </location>
</feature>
<keyword evidence="4" id="KW-0808">Transferase</keyword>
<organism evidence="4 5">
    <name type="scientific">[Ruminococcus] torques</name>
    <dbReference type="NCBI Taxonomy" id="33039"/>
    <lineage>
        <taxon>Bacteria</taxon>
        <taxon>Bacillati</taxon>
        <taxon>Bacillota</taxon>
        <taxon>Clostridia</taxon>
        <taxon>Lachnospirales</taxon>
        <taxon>Lachnospiraceae</taxon>
        <taxon>Mediterraneibacter</taxon>
    </lineage>
</organism>
<evidence type="ECO:0000256" key="1">
    <source>
        <dbReference type="ARBA" id="ARBA00023125"/>
    </source>
</evidence>
<dbReference type="Pfam" id="PF00440">
    <property type="entry name" value="TetR_N"/>
    <property type="match status" value="1"/>
</dbReference>
<dbReference type="PROSITE" id="PS50977">
    <property type="entry name" value="HTH_TETR_2"/>
    <property type="match status" value="1"/>
</dbReference>
<gene>
    <name evidence="4" type="ORF">ERS852502_00512</name>
</gene>
<keyword evidence="4" id="KW-0418">Kinase</keyword>
<dbReference type="InterPro" id="IPR050624">
    <property type="entry name" value="HTH-type_Tx_Regulator"/>
</dbReference>
<dbReference type="SUPFAM" id="SSF46689">
    <property type="entry name" value="Homeodomain-like"/>
    <property type="match status" value="1"/>
</dbReference>
<dbReference type="InterPro" id="IPR039532">
    <property type="entry name" value="TetR_C_Firmicutes"/>
</dbReference>
<evidence type="ECO:0000259" key="3">
    <source>
        <dbReference type="PROSITE" id="PS50977"/>
    </source>
</evidence>